<dbReference type="RefSeq" id="WP_188365722.1">
    <property type="nucleotide sequence ID" value="NZ_BAABJF010000006.1"/>
</dbReference>
<dbReference type="InterPro" id="IPR052339">
    <property type="entry name" value="Fe-S_Maturation_MIP18"/>
</dbReference>
<dbReference type="SUPFAM" id="SSF117916">
    <property type="entry name" value="Fe-S cluster assembly (FSCA) domain-like"/>
    <property type="match status" value="1"/>
</dbReference>
<dbReference type="InterPro" id="IPR002744">
    <property type="entry name" value="MIP18-like"/>
</dbReference>
<dbReference type="Pfam" id="PF01883">
    <property type="entry name" value="FeS_assembly_P"/>
    <property type="match status" value="1"/>
</dbReference>
<gene>
    <name evidence="3" type="primary">paaD</name>
    <name evidence="3" type="ORF">GCM10011365_20870</name>
</gene>
<dbReference type="InterPro" id="IPR034904">
    <property type="entry name" value="FSCA_dom_sf"/>
</dbReference>
<dbReference type="InterPro" id="IPR011883">
    <property type="entry name" value="PaaD-like"/>
</dbReference>
<feature type="domain" description="MIP18 family-like" evidence="1">
    <location>
        <begin position="12"/>
        <end position="80"/>
    </location>
</feature>
<proteinExistence type="predicted"/>
<keyword evidence="4" id="KW-1185">Reference proteome</keyword>
<protein>
    <submittedName>
        <fullName evidence="3">Phenylacetic acid degradation protein</fullName>
    </submittedName>
</protein>
<dbReference type="Pfam" id="PF23451">
    <property type="entry name" value="Zn_ribbon_PaaD"/>
    <property type="match status" value="1"/>
</dbReference>
<evidence type="ECO:0000313" key="3">
    <source>
        <dbReference type="EMBL" id="GGF99447.1"/>
    </source>
</evidence>
<sequence length="158" mass="17717">MVIAESITENLVRQWLDAVKDPEIPVISIRDLGILYDVKVGGDEVVVFILPTYSGCPAMDTLRQDIVDVLKQHGLEQVRVQLKNSPPWTTDRISERGRQQLHDYGIAPPQDKKGQPIACPQCGSSHTICISQFGSTACKALYRCEDCLEPFDYFKCHV</sequence>
<dbReference type="NCBIfam" id="TIGR02159">
    <property type="entry name" value="PA_CoA_Oxy4"/>
    <property type="match status" value="1"/>
</dbReference>
<evidence type="ECO:0000259" key="1">
    <source>
        <dbReference type="Pfam" id="PF01883"/>
    </source>
</evidence>
<organism evidence="3 4">
    <name type="scientific">Marinicella pacifica</name>
    <dbReference type="NCBI Taxonomy" id="1171543"/>
    <lineage>
        <taxon>Bacteria</taxon>
        <taxon>Pseudomonadati</taxon>
        <taxon>Pseudomonadota</taxon>
        <taxon>Gammaproteobacteria</taxon>
        <taxon>Lysobacterales</taxon>
        <taxon>Marinicellaceae</taxon>
        <taxon>Marinicella</taxon>
    </lineage>
</organism>
<evidence type="ECO:0000259" key="2">
    <source>
        <dbReference type="Pfam" id="PF23451"/>
    </source>
</evidence>
<dbReference type="InterPro" id="IPR056572">
    <property type="entry name" value="Zn_ribbon_PaaD"/>
</dbReference>
<dbReference type="Proteomes" id="UP000605253">
    <property type="component" value="Unassembled WGS sequence"/>
</dbReference>
<feature type="domain" description="PaaD zinc beta ribbon" evidence="2">
    <location>
        <begin position="111"/>
        <end position="155"/>
    </location>
</feature>
<dbReference type="PANTHER" id="PTHR42831:SF3">
    <property type="entry name" value="1,2-PHENYLACETYL-COA EPOXIDASE, SUBUNIT D-RELATED"/>
    <property type="match status" value="1"/>
</dbReference>
<reference evidence="3" key="1">
    <citation type="journal article" date="2014" name="Int. J. Syst. Evol. Microbiol.">
        <title>Complete genome sequence of Corynebacterium casei LMG S-19264T (=DSM 44701T), isolated from a smear-ripened cheese.</title>
        <authorList>
            <consortium name="US DOE Joint Genome Institute (JGI-PGF)"/>
            <person name="Walter F."/>
            <person name="Albersmeier A."/>
            <person name="Kalinowski J."/>
            <person name="Ruckert C."/>
        </authorList>
    </citation>
    <scope>NUCLEOTIDE SEQUENCE</scope>
    <source>
        <strain evidence="3">CGMCC 1.12181</strain>
    </source>
</reference>
<dbReference type="EMBL" id="BMEO01000010">
    <property type="protein sequence ID" value="GGF99447.1"/>
    <property type="molecule type" value="Genomic_DNA"/>
</dbReference>
<name>A0A917FT29_9GAMM</name>
<comment type="caution">
    <text evidence="3">The sequence shown here is derived from an EMBL/GenBank/DDBJ whole genome shotgun (WGS) entry which is preliminary data.</text>
</comment>
<dbReference type="PANTHER" id="PTHR42831">
    <property type="entry name" value="FE-S PROTEIN MATURATION AUXILIARY FACTOR YITW"/>
    <property type="match status" value="1"/>
</dbReference>
<evidence type="ECO:0000313" key="4">
    <source>
        <dbReference type="Proteomes" id="UP000605253"/>
    </source>
</evidence>
<reference evidence="3" key="2">
    <citation type="submission" date="2020-09" db="EMBL/GenBank/DDBJ databases">
        <authorList>
            <person name="Sun Q."/>
            <person name="Zhou Y."/>
        </authorList>
    </citation>
    <scope>NUCLEOTIDE SEQUENCE</scope>
    <source>
        <strain evidence="3">CGMCC 1.12181</strain>
    </source>
</reference>
<dbReference type="AlphaFoldDB" id="A0A917FT29"/>
<accession>A0A917FT29</accession>
<dbReference type="Gene3D" id="3.30.300.130">
    <property type="entry name" value="Fe-S cluster assembly (FSCA)"/>
    <property type="match status" value="1"/>
</dbReference>